<keyword evidence="1" id="KW-0812">Transmembrane</keyword>
<feature type="transmembrane region" description="Helical" evidence="1">
    <location>
        <begin position="111"/>
        <end position="130"/>
    </location>
</feature>
<evidence type="ECO:0000256" key="1">
    <source>
        <dbReference type="SAM" id="Phobius"/>
    </source>
</evidence>
<dbReference type="AlphaFoldDB" id="A0AAD7TTI2"/>
<protein>
    <recommendedName>
        <fullName evidence="2">LysM domain-containing protein</fullName>
    </recommendedName>
</protein>
<dbReference type="SMART" id="SM00257">
    <property type="entry name" value="LysM"/>
    <property type="match status" value="1"/>
</dbReference>
<dbReference type="PROSITE" id="PS51782">
    <property type="entry name" value="LYSM"/>
    <property type="match status" value="1"/>
</dbReference>
<evidence type="ECO:0000313" key="3">
    <source>
        <dbReference type="EMBL" id="KAJ8475054.1"/>
    </source>
</evidence>
<dbReference type="InterPro" id="IPR018392">
    <property type="entry name" value="LysM"/>
</dbReference>
<keyword evidence="1" id="KW-1133">Transmembrane helix</keyword>
<dbReference type="SUPFAM" id="SSF54106">
    <property type="entry name" value="LysM domain"/>
    <property type="match status" value="1"/>
</dbReference>
<dbReference type="CDD" id="cd00118">
    <property type="entry name" value="LysM"/>
    <property type="match status" value="1"/>
</dbReference>
<dbReference type="EMBL" id="JAPEVG010000170">
    <property type="protein sequence ID" value="KAJ8475054.1"/>
    <property type="molecule type" value="Genomic_DNA"/>
</dbReference>
<name>A0AAD7TTI2_9APHY</name>
<evidence type="ECO:0000313" key="4">
    <source>
        <dbReference type="Proteomes" id="UP001215151"/>
    </source>
</evidence>
<keyword evidence="4" id="KW-1185">Reference proteome</keyword>
<dbReference type="Pfam" id="PF01476">
    <property type="entry name" value="LysM"/>
    <property type="match status" value="1"/>
</dbReference>
<comment type="caution">
    <text evidence="3">The sequence shown here is derived from an EMBL/GenBank/DDBJ whole genome shotgun (WGS) entry which is preliminary data.</text>
</comment>
<evidence type="ECO:0000259" key="2">
    <source>
        <dbReference type="PROSITE" id="PS51782"/>
    </source>
</evidence>
<sequence length="199" mass="21735">MGRWTQYDEDSYRLPEGMKRVGYDSDTGRYYYRGSDGSLWEGPQGAQYGELRPAQGAPACVAADDHTQDEDEEAEIGVPSSRADGYRPLAVDMDGTVQARHTSRTDSAYRVLLPFFLIIAAVLLLVFRLVHASTPGDPPEPIQCPGTNEAYTVVRGDTCWGLSQARGCTVQDILDINQGLKCEALQPGEDICLPPVHAA</sequence>
<gene>
    <name evidence="3" type="ORF">ONZ51_g6799</name>
</gene>
<keyword evidence="1" id="KW-0472">Membrane</keyword>
<reference evidence="3" key="1">
    <citation type="submission" date="2022-11" db="EMBL/GenBank/DDBJ databases">
        <title>Genome Sequence of Cubamyces cubensis.</title>
        <authorList>
            <person name="Buettner E."/>
        </authorList>
    </citation>
    <scope>NUCLEOTIDE SEQUENCE</scope>
    <source>
        <strain evidence="3">MPL-01</strain>
    </source>
</reference>
<organism evidence="3 4">
    <name type="scientific">Trametes cubensis</name>
    <dbReference type="NCBI Taxonomy" id="1111947"/>
    <lineage>
        <taxon>Eukaryota</taxon>
        <taxon>Fungi</taxon>
        <taxon>Dikarya</taxon>
        <taxon>Basidiomycota</taxon>
        <taxon>Agaricomycotina</taxon>
        <taxon>Agaricomycetes</taxon>
        <taxon>Polyporales</taxon>
        <taxon>Polyporaceae</taxon>
        <taxon>Trametes</taxon>
    </lineage>
</organism>
<dbReference type="Proteomes" id="UP001215151">
    <property type="component" value="Unassembled WGS sequence"/>
</dbReference>
<feature type="domain" description="LysM" evidence="2">
    <location>
        <begin position="149"/>
        <end position="193"/>
    </location>
</feature>
<proteinExistence type="predicted"/>
<dbReference type="InterPro" id="IPR036779">
    <property type="entry name" value="LysM_dom_sf"/>
</dbReference>
<accession>A0AAD7TTI2</accession>
<dbReference type="Gene3D" id="3.10.350.10">
    <property type="entry name" value="LysM domain"/>
    <property type="match status" value="1"/>
</dbReference>